<gene>
    <name evidence="3" type="ORF">M0R45_033258</name>
</gene>
<dbReference type="InterPro" id="IPR033334">
    <property type="entry name" value="LNG1/2"/>
</dbReference>
<reference evidence="3 4" key="1">
    <citation type="journal article" date="2023" name="G3 (Bethesda)">
        <title>A chromosome-length genome assembly and annotation of blackberry (Rubus argutus, cv. 'Hillquist').</title>
        <authorList>
            <person name="Bruna T."/>
            <person name="Aryal R."/>
            <person name="Dudchenko O."/>
            <person name="Sargent D.J."/>
            <person name="Mead D."/>
            <person name="Buti M."/>
            <person name="Cavallini A."/>
            <person name="Hytonen T."/>
            <person name="Andres J."/>
            <person name="Pham M."/>
            <person name="Weisz D."/>
            <person name="Mascagni F."/>
            <person name="Usai G."/>
            <person name="Natali L."/>
            <person name="Bassil N."/>
            <person name="Fernandez G.E."/>
            <person name="Lomsadze A."/>
            <person name="Armour M."/>
            <person name="Olukolu B."/>
            <person name="Poorten T."/>
            <person name="Britton C."/>
            <person name="Davik J."/>
            <person name="Ashrafi H."/>
            <person name="Aiden E.L."/>
            <person name="Borodovsky M."/>
            <person name="Worthington M."/>
        </authorList>
    </citation>
    <scope>NUCLEOTIDE SEQUENCE [LARGE SCALE GENOMIC DNA]</scope>
    <source>
        <strain evidence="3">PI 553951</strain>
    </source>
</reference>
<dbReference type="InterPro" id="IPR025486">
    <property type="entry name" value="DUF4378"/>
</dbReference>
<proteinExistence type="predicted"/>
<feature type="region of interest" description="Disordered" evidence="1">
    <location>
        <begin position="719"/>
        <end position="789"/>
    </location>
</feature>
<evidence type="ECO:0000259" key="2">
    <source>
        <dbReference type="Pfam" id="PF14309"/>
    </source>
</evidence>
<feature type="region of interest" description="Disordered" evidence="1">
    <location>
        <begin position="547"/>
        <end position="703"/>
    </location>
</feature>
<feature type="compositionally biased region" description="Polar residues" evidence="1">
    <location>
        <begin position="724"/>
        <end position="733"/>
    </location>
</feature>
<keyword evidence="4" id="KW-1185">Reference proteome</keyword>
<dbReference type="GO" id="GO:0051513">
    <property type="term" value="P:regulation of monopolar cell growth"/>
    <property type="evidence" value="ECO:0007669"/>
    <property type="project" value="InterPro"/>
</dbReference>
<comment type="caution">
    <text evidence="3">The sequence shown here is derived from an EMBL/GenBank/DDBJ whole genome shotgun (WGS) entry which is preliminary data.</text>
</comment>
<sequence>MSAKSFHSFRDEHRDLHKQIGCMSGIFQLFDRRHFISGRSLNGHSHKRLPPGENGNQKLEPKSGAPQKATDKDRKKVVKERRIPTESSTTTVSSSSCSSSFSSSLEYNNAAQQEPSSSGQTIYNDRHTPELSMNQLNAYKHLSQQSFDSTYREARGISVKPAGKDGVGHILKYIDSPRPSQPLKPIKPRVSGVNESFQVHAKLREAHRNSNEEKDGCMRFVPKDARRLSYDERASRDTLKSTTKFKELPRLSLDSKDRSLRRGCNPETRSNHFFKDLQRENGNSDKMLDLQSEPGSSKRPSNVVAKLMGLDLSDSLSTSVTPLRLINTCPSDRFDPLSRSSRTMDETKQDVLSGFPRHAQKDFSSPQRRSANPVMKPTSNSKFPIETAPWRQPHGSRGSPRSTVKCQEETTKAPKSSPSVYGEMEKRLVDLEFKKSGKDLRALKQILEAMQKTKENFDNKKEASKFASQVSIKSVFSESTISASKRNIKRSTSQPATVMASKSPKSYKSSIIIMKPGKLMEKTRNSASMVMSMDNLSCLWKLQTSDPGDNRKELLDRKTAKDLTPRNIHTGDSFNGRLRSTDKNSNVRTLKSAQKPKVPQSEQNASGPSRISIITSPRLQNKRIGLEKQSPLTTLSSDSSMTRRQRSRQSLEASTPGRKLGPKSPSLSQSNAQLSETSTSTRAMSHQDDTTSQQSESNISLASYTDTEATSIYQSDKSRDTYLKQHSQKQNSPAVGLSDDKSMAEPGKASLEQPSPVSVLDSTFYRDDSPSPVKKISNAFKEDDGQDLDEEEYDPMDLVLISSSTITSHGTEIDHKRLENLKQLIQNHRHIRSTLEEPIFGHIALLFDRSNPDHMYISDILLASGILRHLESAWTTIEFPTLDNLINPNLFIALEEIRADIEPFDGGKILQSKPDEKIQRKLVFNVVKEFLVQKIVVEKSIKQWISPNKLAEGKPRGQQLLTDLCSQVDQLQRSNLNGNLDDEDKSLTCILLENFMDQSQNWIECDGEIPGIVLDVERLIFKDLITEIVSSDAVHHGGWSGGHCRQLFSKKGHW</sequence>
<dbReference type="AlphaFoldDB" id="A0AAW1WNI5"/>
<feature type="region of interest" description="Disordered" evidence="1">
    <location>
        <begin position="355"/>
        <end position="421"/>
    </location>
</feature>
<feature type="compositionally biased region" description="Basic and acidic residues" evidence="1">
    <location>
        <begin position="548"/>
        <end position="564"/>
    </location>
</feature>
<feature type="compositionally biased region" description="Polar residues" evidence="1">
    <location>
        <begin position="583"/>
        <end position="592"/>
    </location>
</feature>
<dbReference type="PANTHER" id="PTHR31680">
    <property type="entry name" value="LONGIFOLIA PROTEIN"/>
    <property type="match status" value="1"/>
</dbReference>
<evidence type="ECO:0000256" key="1">
    <source>
        <dbReference type="SAM" id="MobiDB-lite"/>
    </source>
</evidence>
<feature type="compositionally biased region" description="Basic and acidic residues" evidence="1">
    <location>
        <begin position="69"/>
        <end position="84"/>
    </location>
</feature>
<evidence type="ECO:0000313" key="3">
    <source>
        <dbReference type="EMBL" id="KAK9924917.1"/>
    </source>
</evidence>
<feature type="region of interest" description="Disordered" evidence="1">
    <location>
        <begin position="41"/>
        <end position="98"/>
    </location>
</feature>
<feature type="compositionally biased region" description="Polar residues" evidence="1">
    <location>
        <begin position="665"/>
        <end position="703"/>
    </location>
</feature>
<organism evidence="3 4">
    <name type="scientific">Rubus argutus</name>
    <name type="common">Southern blackberry</name>
    <dbReference type="NCBI Taxonomy" id="59490"/>
    <lineage>
        <taxon>Eukaryota</taxon>
        <taxon>Viridiplantae</taxon>
        <taxon>Streptophyta</taxon>
        <taxon>Embryophyta</taxon>
        <taxon>Tracheophyta</taxon>
        <taxon>Spermatophyta</taxon>
        <taxon>Magnoliopsida</taxon>
        <taxon>eudicotyledons</taxon>
        <taxon>Gunneridae</taxon>
        <taxon>Pentapetalae</taxon>
        <taxon>rosids</taxon>
        <taxon>fabids</taxon>
        <taxon>Rosales</taxon>
        <taxon>Rosaceae</taxon>
        <taxon>Rosoideae</taxon>
        <taxon>Rosoideae incertae sedis</taxon>
        <taxon>Rubus</taxon>
    </lineage>
</organism>
<dbReference type="Proteomes" id="UP001457282">
    <property type="component" value="Unassembled WGS sequence"/>
</dbReference>
<feature type="compositionally biased region" description="Polar residues" evidence="1">
    <location>
        <begin position="600"/>
        <end position="619"/>
    </location>
</feature>
<feature type="domain" description="DUF4378" evidence="2">
    <location>
        <begin position="853"/>
        <end position="1027"/>
    </location>
</feature>
<feature type="compositionally biased region" description="Low complexity" evidence="1">
    <location>
        <begin position="85"/>
        <end position="98"/>
    </location>
</feature>
<evidence type="ECO:0000313" key="4">
    <source>
        <dbReference type="Proteomes" id="UP001457282"/>
    </source>
</evidence>
<dbReference type="EMBL" id="JBEDUW010000006">
    <property type="protein sequence ID" value="KAK9924917.1"/>
    <property type="molecule type" value="Genomic_DNA"/>
</dbReference>
<feature type="compositionally biased region" description="Basic and acidic residues" evidence="1">
    <location>
        <begin position="278"/>
        <end position="288"/>
    </location>
</feature>
<dbReference type="PANTHER" id="PTHR31680:SF15">
    <property type="entry name" value="PROTEIN LONGIFOLIA 2"/>
    <property type="match status" value="1"/>
</dbReference>
<dbReference type="Pfam" id="PF14309">
    <property type="entry name" value="DUF4378"/>
    <property type="match status" value="1"/>
</dbReference>
<feature type="region of interest" description="Disordered" evidence="1">
    <location>
        <begin position="278"/>
        <end position="301"/>
    </location>
</feature>
<feature type="region of interest" description="Disordered" evidence="1">
    <location>
        <begin position="106"/>
        <end position="125"/>
    </location>
</feature>
<name>A0AAW1WNI5_RUBAR</name>
<accession>A0AAW1WNI5</accession>
<feature type="compositionally biased region" description="Polar residues" evidence="1">
    <location>
        <begin position="106"/>
        <end position="123"/>
    </location>
</feature>
<protein>
    <recommendedName>
        <fullName evidence="2">DUF4378 domain-containing protein</fullName>
    </recommendedName>
</protein>